<proteinExistence type="predicted"/>
<evidence type="ECO:0000313" key="2">
    <source>
        <dbReference type="EMBL" id="MEW9304859.1"/>
    </source>
</evidence>
<dbReference type="InterPro" id="IPR000182">
    <property type="entry name" value="GNAT_dom"/>
</dbReference>
<protein>
    <submittedName>
        <fullName evidence="2">GNAT family N-acetyltransferase</fullName>
    </submittedName>
</protein>
<accession>A0ABV3PGX3</accession>
<gene>
    <name evidence="2" type="ORF">ABXS05_04875</name>
</gene>
<dbReference type="PROSITE" id="PS51186">
    <property type="entry name" value="GNAT"/>
    <property type="match status" value="1"/>
</dbReference>
<keyword evidence="3" id="KW-1185">Reference proteome</keyword>
<dbReference type="PANTHER" id="PTHR43792">
    <property type="entry name" value="GNAT FAMILY, PUTATIVE (AFU_ORTHOLOGUE AFUA_3G00765)-RELATED-RELATED"/>
    <property type="match status" value="1"/>
</dbReference>
<feature type="domain" description="N-acetyltransferase" evidence="1">
    <location>
        <begin position="10"/>
        <end position="167"/>
    </location>
</feature>
<evidence type="ECO:0000259" key="1">
    <source>
        <dbReference type="PROSITE" id="PS51186"/>
    </source>
</evidence>
<name>A0ABV3PGX3_9HYPH</name>
<organism evidence="2 3">
    <name type="scientific">Labrys neptuniae</name>
    <dbReference type="NCBI Taxonomy" id="376174"/>
    <lineage>
        <taxon>Bacteria</taxon>
        <taxon>Pseudomonadati</taxon>
        <taxon>Pseudomonadota</taxon>
        <taxon>Alphaproteobacteria</taxon>
        <taxon>Hyphomicrobiales</taxon>
        <taxon>Xanthobacteraceae</taxon>
        <taxon>Labrys</taxon>
    </lineage>
</organism>
<sequence>MLPNFETQRLLIRPRTMADFEACLDMDRDIEVTKHIPGPWHDPEQHEAFVRQRMQADYGPGLGYGTVVDRFHPDRFLGWILLIPADGTGPEIEIGWRLVRKAWGKGYATEAAVPVVRHAFATLEADRIVAEIAPRNAASLRVAQKLGLSDAGMRNDQGATWKRFQMTRSDFASLEATGR</sequence>
<reference evidence="2 3" key="1">
    <citation type="submission" date="2024-07" db="EMBL/GenBank/DDBJ databases">
        <title>Description of Labrys sedimenti sp. nov., isolated from a diclofenac-degrading enrichment culture.</title>
        <authorList>
            <person name="Tancsics A."/>
            <person name="Csepanyi A."/>
        </authorList>
    </citation>
    <scope>NUCLEOTIDE SEQUENCE [LARGE SCALE GENOMIC DNA]</scope>
    <source>
        <strain evidence="2 3">LMG 23578</strain>
    </source>
</reference>
<evidence type="ECO:0000313" key="3">
    <source>
        <dbReference type="Proteomes" id="UP001555786"/>
    </source>
</evidence>
<dbReference type="Proteomes" id="UP001555786">
    <property type="component" value="Unassembled WGS sequence"/>
</dbReference>
<dbReference type="SUPFAM" id="SSF55729">
    <property type="entry name" value="Acyl-CoA N-acyltransferases (Nat)"/>
    <property type="match status" value="1"/>
</dbReference>
<dbReference type="InterPro" id="IPR016181">
    <property type="entry name" value="Acyl_CoA_acyltransferase"/>
</dbReference>
<dbReference type="RefSeq" id="WP_311935265.1">
    <property type="nucleotide sequence ID" value="NZ_JAVSCS010000012.1"/>
</dbReference>
<dbReference type="EMBL" id="JBFNQD010000001">
    <property type="protein sequence ID" value="MEW9304859.1"/>
    <property type="molecule type" value="Genomic_DNA"/>
</dbReference>
<comment type="caution">
    <text evidence="2">The sequence shown here is derived from an EMBL/GenBank/DDBJ whole genome shotgun (WGS) entry which is preliminary data.</text>
</comment>
<dbReference type="Pfam" id="PF13302">
    <property type="entry name" value="Acetyltransf_3"/>
    <property type="match status" value="1"/>
</dbReference>
<dbReference type="Gene3D" id="3.40.630.30">
    <property type="match status" value="1"/>
</dbReference>
<dbReference type="InterPro" id="IPR051531">
    <property type="entry name" value="N-acetyltransferase"/>
</dbReference>
<dbReference type="PANTHER" id="PTHR43792:SF1">
    <property type="entry name" value="N-ACETYLTRANSFERASE DOMAIN-CONTAINING PROTEIN"/>
    <property type="match status" value="1"/>
</dbReference>